<evidence type="ECO:0000256" key="1">
    <source>
        <dbReference type="ARBA" id="ARBA00023015"/>
    </source>
</evidence>
<evidence type="ECO:0000256" key="3">
    <source>
        <dbReference type="ARBA" id="ARBA00023163"/>
    </source>
</evidence>
<organism evidence="5 6">
    <name type="scientific">Sapientia aquatica</name>
    <dbReference type="NCBI Taxonomy" id="1549640"/>
    <lineage>
        <taxon>Bacteria</taxon>
        <taxon>Pseudomonadati</taxon>
        <taxon>Pseudomonadota</taxon>
        <taxon>Betaproteobacteria</taxon>
        <taxon>Burkholderiales</taxon>
        <taxon>Oxalobacteraceae</taxon>
        <taxon>Sapientia</taxon>
    </lineage>
</organism>
<dbReference type="Proteomes" id="UP000294829">
    <property type="component" value="Unassembled WGS sequence"/>
</dbReference>
<dbReference type="InterPro" id="IPR018060">
    <property type="entry name" value="HTH_AraC"/>
</dbReference>
<dbReference type="PROSITE" id="PS01124">
    <property type="entry name" value="HTH_ARAC_FAMILY_2"/>
    <property type="match status" value="1"/>
</dbReference>
<dbReference type="Pfam" id="PF12833">
    <property type="entry name" value="HTH_18"/>
    <property type="match status" value="1"/>
</dbReference>
<dbReference type="InterPro" id="IPR009057">
    <property type="entry name" value="Homeodomain-like_sf"/>
</dbReference>
<evidence type="ECO:0000313" key="5">
    <source>
        <dbReference type="EMBL" id="TDK66456.1"/>
    </source>
</evidence>
<dbReference type="AlphaFoldDB" id="A0A4R5W214"/>
<gene>
    <name evidence="5" type="ORF">E2I14_08275</name>
</gene>
<dbReference type="SUPFAM" id="SSF46689">
    <property type="entry name" value="Homeodomain-like"/>
    <property type="match status" value="1"/>
</dbReference>
<dbReference type="GO" id="GO:0003700">
    <property type="term" value="F:DNA-binding transcription factor activity"/>
    <property type="evidence" value="ECO:0007669"/>
    <property type="project" value="InterPro"/>
</dbReference>
<reference evidence="5 6" key="1">
    <citation type="submission" date="2019-03" db="EMBL/GenBank/DDBJ databases">
        <title>Sapientia aquatica gen. nov., sp. nov., isolated from a crater lake.</title>
        <authorList>
            <person name="Felfoldi T."/>
            <person name="Szabo A."/>
            <person name="Toth E."/>
            <person name="Schumann P."/>
            <person name="Keki Z."/>
            <person name="Marialigeti K."/>
            <person name="Mathe I."/>
        </authorList>
    </citation>
    <scope>NUCLEOTIDE SEQUENCE [LARGE SCALE GENOMIC DNA]</scope>
    <source>
        <strain evidence="5 6">SA-152</strain>
    </source>
</reference>
<feature type="domain" description="HTH araC/xylS-type" evidence="4">
    <location>
        <begin position="241"/>
        <end position="338"/>
    </location>
</feature>
<keyword evidence="1" id="KW-0805">Transcription regulation</keyword>
<dbReference type="RefSeq" id="WP_133327357.1">
    <property type="nucleotide sequence ID" value="NZ_SMYL01000003.1"/>
</dbReference>
<proteinExistence type="predicted"/>
<dbReference type="PANTHER" id="PTHR47894">
    <property type="entry name" value="HTH-TYPE TRANSCRIPTIONAL REGULATOR GADX"/>
    <property type="match status" value="1"/>
</dbReference>
<dbReference type="PANTHER" id="PTHR47894:SF1">
    <property type="entry name" value="HTH-TYPE TRANSCRIPTIONAL REGULATOR VQSM"/>
    <property type="match status" value="1"/>
</dbReference>
<dbReference type="GO" id="GO:0005829">
    <property type="term" value="C:cytosol"/>
    <property type="evidence" value="ECO:0007669"/>
    <property type="project" value="TreeGrafter"/>
</dbReference>
<dbReference type="EMBL" id="SMYL01000003">
    <property type="protein sequence ID" value="TDK66456.1"/>
    <property type="molecule type" value="Genomic_DNA"/>
</dbReference>
<dbReference type="PRINTS" id="PR00032">
    <property type="entry name" value="HTHARAC"/>
</dbReference>
<dbReference type="InterPro" id="IPR032687">
    <property type="entry name" value="AraC-type_N"/>
</dbReference>
<keyword evidence="2" id="KW-0238">DNA-binding</keyword>
<protein>
    <submittedName>
        <fullName evidence="5">AraC family transcriptional regulator</fullName>
    </submittedName>
</protein>
<evidence type="ECO:0000256" key="2">
    <source>
        <dbReference type="ARBA" id="ARBA00023125"/>
    </source>
</evidence>
<dbReference type="SMART" id="SM00342">
    <property type="entry name" value="HTH_ARAC"/>
    <property type="match status" value="1"/>
</dbReference>
<comment type="caution">
    <text evidence="5">The sequence shown here is derived from an EMBL/GenBank/DDBJ whole genome shotgun (WGS) entry which is preliminary data.</text>
</comment>
<evidence type="ECO:0000259" key="4">
    <source>
        <dbReference type="PROSITE" id="PS01124"/>
    </source>
</evidence>
<dbReference type="InterPro" id="IPR020449">
    <property type="entry name" value="Tscrpt_reg_AraC-type_HTH"/>
</dbReference>
<evidence type="ECO:0000313" key="6">
    <source>
        <dbReference type="Proteomes" id="UP000294829"/>
    </source>
</evidence>
<accession>A0A4R5W214</accession>
<sequence length="341" mass="38427">MMSILDFTRSAASIALQVEMGKEHGLDSHELLRGSMVSISQLSDPNTEVSAAQEIRVTKNLLKLSKAKPLLGLHLGQRYKPSVYGMWGFGLISCATLGDAMRHAMRFLPLTFTFSTIRYHDDGQLIHLQFDETTFDEELKRFLLHRDMAAGLALFKSILGDSFSLHQVTFRHNLSQITHKAEFEKVFGVAPVFGADTNSLVFENSYLAQKLPMAYPTAATMCDQYCAELLEKRRSKLGTTAVVNQYLGMNLYQIPKLEDMANLLNTSERTLKRMLANENTSFRQLVKDFQCSEAMDYLTNSDFSIADIAQRLGFSDASSFSQSFKRWTGVAPLHYKNQRSA</sequence>
<name>A0A4R5W214_9BURK</name>
<keyword evidence="6" id="KW-1185">Reference proteome</keyword>
<dbReference type="Pfam" id="PF12625">
    <property type="entry name" value="Arabinose_bd"/>
    <property type="match status" value="1"/>
</dbReference>
<dbReference type="Gene3D" id="1.10.10.60">
    <property type="entry name" value="Homeodomain-like"/>
    <property type="match status" value="1"/>
</dbReference>
<dbReference type="GO" id="GO:0000976">
    <property type="term" value="F:transcription cis-regulatory region binding"/>
    <property type="evidence" value="ECO:0007669"/>
    <property type="project" value="TreeGrafter"/>
</dbReference>
<keyword evidence="3" id="KW-0804">Transcription</keyword>
<dbReference type="OrthoDB" id="6506763at2"/>